<dbReference type="Pfam" id="PF02958">
    <property type="entry name" value="EcKL"/>
    <property type="match status" value="1"/>
</dbReference>
<keyword evidence="3" id="KW-1185">Reference proteome</keyword>
<dbReference type="InterPro" id="IPR015897">
    <property type="entry name" value="CHK_kinase-like"/>
</dbReference>
<evidence type="ECO:0000313" key="3">
    <source>
        <dbReference type="Proteomes" id="UP000479190"/>
    </source>
</evidence>
<dbReference type="Gene3D" id="3.90.1200.10">
    <property type="match status" value="1"/>
</dbReference>
<dbReference type="InterPro" id="IPR004119">
    <property type="entry name" value="EcKL"/>
</dbReference>
<evidence type="ECO:0000313" key="2">
    <source>
        <dbReference type="EMBL" id="CAB0037153.1"/>
    </source>
</evidence>
<protein>
    <recommendedName>
        <fullName evidence="1">CHK kinase-like domain-containing protein</fullName>
    </recommendedName>
</protein>
<sequence>MSSTDDNRQNASESVAVIKDLESLLREHVDPRLRLVDFTSDNLLPDGENYSSIIVKIEASVRIGDDEENLSLVAKTVPQGGHKTQVKTVISFSKEIFIFESLMPAFKALDPTIDVLPKFYGGRLTLDERSDHNDEDIVLLMENLKTKGYHTKDRKQGFDYAHAEFAIRELAKWHGLSIALRQKNEEFFARCRRELCRFPYELQVTSMSDLAEHITRDICADARMAPHKELISRELQANLRWNESIERPEEGPWAGITHGDFWVNNIMYLDDENGQPKDVKFVDFQMVSALSVLRDLPYFLCTSCSMEVLRNRVDELLDSYYEALVETLKGQRCDLADFTRASFDEQLRKDANPEFIHCLMSLKFFTLEVDDDLDLMDVKSTLFDKQSSSLYLDRSWEAVRAYFHKKWLLDC</sequence>
<proteinExistence type="predicted"/>
<reference evidence="2 3" key="1">
    <citation type="submission" date="2020-02" db="EMBL/GenBank/DDBJ databases">
        <authorList>
            <person name="Ferguson B K."/>
        </authorList>
    </citation>
    <scope>NUCLEOTIDE SEQUENCE [LARGE SCALE GENOMIC DNA]</scope>
</reference>
<evidence type="ECO:0000259" key="1">
    <source>
        <dbReference type="SMART" id="SM00587"/>
    </source>
</evidence>
<name>A0A6H5IK78_9HYME</name>
<accession>A0A6H5IK78</accession>
<dbReference type="Proteomes" id="UP000479190">
    <property type="component" value="Unassembled WGS sequence"/>
</dbReference>
<gene>
    <name evidence="2" type="ORF">TBRA_LOCUS8990</name>
</gene>
<feature type="domain" description="CHK kinase-like" evidence="1">
    <location>
        <begin position="139"/>
        <end position="330"/>
    </location>
</feature>
<dbReference type="SUPFAM" id="SSF56112">
    <property type="entry name" value="Protein kinase-like (PK-like)"/>
    <property type="match status" value="1"/>
</dbReference>
<organism evidence="2 3">
    <name type="scientific">Trichogramma brassicae</name>
    <dbReference type="NCBI Taxonomy" id="86971"/>
    <lineage>
        <taxon>Eukaryota</taxon>
        <taxon>Metazoa</taxon>
        <taxon>Ecdysozoa</taxon>
        <taxon>Arthropoda</taxon>
        <taxon>Hexapoda</taxon>
        <taxon>Insecta</taxon>
        <taxon>Pterygota</taxon>
        <taxon>Neoptera</taxon>
        <taxon>Endopterygota</taxon>
        <taxon>Hymenoptera</taxon>
        <taxon>Apocrita</taxon>
        <taxon>Proctotrupomorpha</taxon>
        <taxon>Chalcidoidea</taxon>
        <taxon>Trichogrammatidae</taxon>
        <taxon>Trichogramma</taxon>
    </lineage>
</organism>
<dbReference type="InterPro" id="IPR011009">
    <property type="entry name" value="Kinase-like_dom_sf"/>
</dbReference>
<dbReference type="PANTHER" id="PTHR11012">
    <property type="entry name" value="PROTEIN KINASE-LIKE DOMAIN-CONTAINING"/>
    <property type="match status" value="1"/>
</dbReference>
<dbReference type="SMART" id="SM00587">
    <property type="entry name" value="CHK"/>
    <property type="match status" value="1"/>
</dbReference>
<dbReference type="AlphaFoldDB" id="A0A6H5IK78"/>
<dbReference type="PANTHER" id="PTHR11012:SF55">
    <property type="entry name" value="BHLH DOMAIN-CONTAINING PROTEIN"/>
    <property type="match status" value="1"/>
</dbReference>
<dbReference type="OrthoDB" id="191037at2759"/>
<dbReference type="EMBL" id="CADCXV010000846">
    <property type="protein sequence ID" value="CAB0037153.1"/>
    <property type="molecule type" value="Genomic_DNA"/>
</dbReference>